<keyword evidence="2" id="KW-1185">Reference proteome</keyword>
<comment type="caution">
    <text evidence="1">The sequence shown here is derived from an EMBL/GenBank/DDBJ whole genome shotgun (WGS) entry which is preliminary data.</text>
</comment>
<name>A0AAV4X2N7_9ARAC</name>
<organism evidence="1 2">
    <name type="scientific">Caerostris darwini</name>
    <dbReference type="NCBI Taxonomy" id="1538125"/>
    <lineage>
        <taxon>Eukaryota</taxon>
        <taxon>Metazoa</taxon>
        <taxon>Ecdysozoa</taxon>
        <taxon>Arthropoda</taxon>
        <taxon>Chelicerata</taxon>
        <taxon>Arachnida</taxon>
        <taxon>Araneae</taxon>
        <taxon>Araneomorphae</taxon>
        <taxon>Entelegynae</taxon>
        <taxon>Araneoidea</taxon>
        <taxon>Araneidae</taxon>
        <taxon>Caerostris</taxon>
    </lineage>
</organism>
<dbReference type="Proteomes" id="UP001054837">
    <property type="component" value="Unassembled WGS sequence"/>
</dbReference>
<dbReference type="AlphaFoldDB" id="A0AAV4X2N7"/>
<dbReference type="EMBL" id="BPLQ01015526">
    <property type="protein sequence ID" value="GIY88817.1"/>
    <property type="molecule type" value="Genomic_DNA"/>
</dbReference>
<sequence length="66" mass="7939">MLASVWATIGKEWICIDTTLKDEGHKNWRFKDKWLDDSRPEDKFHYASRLKDERQGIDDEEPETQE</sequence>
<gene>
    <name evidence="1" type="ORF">CDAR_438891</name>
</gene>
<reference evidence="1 2" key="1">
    <citation type="submission" date="2021-06" db="EMBL/GenBank/DDBJ databases">
        <title>Caerostris darwini draft genome.</title>
        <authorList>
            <person name="Kono N."/>
            <person name="Arakawa K."/>
        </authorList>
    </citation>
    <scope>NUCLEOTIDE SEQUENCE [LARGE SCALE GENOMIC DNA]</scope>
</reference>
<evidence type="ECO:0000313" key="1">
    <source>
        <dbReference type="EMBL" id="GIY88817.1"/>
    </source>
</evidence>
<accession>A0AAV4X2N7</accession>
<protein>
    <submittedName>
        <fullName evidence="1">Uncharacterized protein</fullName>
    </submittedName>
</protein>
<proteinExistence type="predicted"/>
<evidence type="ECO:0000313" key="2">
    <source>
        <dbReference type="Proteomes" id="UP001054837"/>
    </source>
</evidence>